<reference evidence="8" key="1">
    <citation type="submission" date="2023-06" db="EMBL/GenBank/DDBJ databases">
        <title>Genome-scale phylogeny and comparative genomics of the fungal order Sordariales.</title>
        <authorList>
            <consortium name="Lawrence Berkeley National Laboratory"/>
            <person name="Hensen N."/>
            <person name="Bonometti L."/>
            <person name="Westerberg I."/>
            <person name="Brannstrom I.O."/>
            <person name="Guillou S."/>
            <person name="Cros-Aarteil S."/>
            <person name="Calhoun S."/>
            <person name="Haridas S."/>
            <person name="Kuo A."/>
            <person name="Mondo S."/>
            <person name="Pangilinan J."/>
            <person name="Riley R."/>
            <person name="Labutti K."/>
            <person name="Andreopoulos B."/>
            <person name="Lipzen A."/>
            <person name="Chen C."/>
            <person name="Yanf M."/>
            <person name="Daum C."/>
            <person name="Ng V."/>
            <person name="Clum A."/>
            <person name="Steindorff A."/>
            <person name="Ohm R."/>
            <person name="Martin F."/>
            <person name="Silar P."/>
            <person name="Natvig D."/>
            <person name="Lalanne C."/>
            <person name="Gautier V."/>
            <person name="Ament-Velasquez S.L."/>
            <person name="Kruys A."/>
            <person name="Hutchinson M.I."/>
            <person name="Powell A.J."/>
            <person name="Barry K."/>
            <person name="Miller A.N."/>
            <person name="Grigoriev I.V."/>
            <person name="Debuchy R."/>
            <person name="Gladieux P."/>
            <person name="Thoren M.H."/>
            <person name="Johannesson H."/>
        </authorList>
    </citation>
    <scope>NUCLEOTIDE SEQUENCE</scope>
    <source>
        <strain evidence="8">PSN4</strain>
    </source>
</reference>
<dbReference type="AlphaFoldDB" id="A0AAJ0F8W6"/>
<evidence type="ECO:0000313" key="9">
    <source>
        <dbReference type="Proteomes" id="UP001239445"/>
    </source>
</evidence>
<dbReference type="EMBL" id="MU839828">
    <property type="protein sequence ID" value="KAK1759536.1"/>
    <property type="molecule type" value="Genomic_DNA"/>
</dbReference>
<keyword evidence="5" id="KW-0443">Lipid metabolism</keyword>
<sequence length="468" mass="51879">MAPAPWESIPNNETYFMLVTGANSGIGFGIGERLMDEFLTTRSLHSHIVIIPTTRSASKSEATVRGLRKHAIQFAQRSKVLRARSGGSYDPKDTTRRVHILSIQLDLCNLLTIRDAADRLVNGTLSTPPSGGADDDFFVPLVDVRIPRLDAVIFNAGIGGWTGLAWSKIPSNFLFQGFIQATTWPTFKAARAGDMVAPLPGSPEKKMGEVFCANLFGHYLFAHLLLPHLTRSGRDLELEPARIIWESSVEGDWQCHVLDDFQGTKTPMAYESSKRLTDVLCLTAGLPAAKPSVESFLGVDTTGKAKREKTVPPKIYLTHPGVVLTTLFPINAFMFFWYRVVLYLARWFGSPWHVITAYNAAVAPVWVALQGQDALDAAHAERSKWGSASDRVGRALVKKTEVEGWGWEGKVVKKGEEEEGVTGVLRRVVGRRGGAVDLTPERLVEFEAVGAECWKEMERLREEWETRM</sequence>
<evidence type="ECO:0000256" key="6">
    <source>
        <dbReference type="ARBA" id="ARBA00023593"/>
    </source>
</evidence>
<dbReference type="PANTHER" id="PTHR43647">
    <property type="entry name" value="DEHYDROGENASE"/>
    <property type="match status" value="1"/>
</dbReference>
<dbReference type="PANTHER" id="PTHR43647:SF1">
    <property type="entry name" value="3-KETO-STEROID REDUCTASE ERG27"/>
    <property type="match status" value="1"/>
</dbReference>
<evidence type="ECO:0000313" key="8">
    <source>
        <dbReference type="EMBL" id="KAK1759536.1"/>
    </source>
</evidence>
<dbReference type="GO" id="GO:0005789">
    <property type="term" value="C:endoplasmic reticulum membrane"/>
    <property type="evidence" value="ECO:0007669"/>
    <property type="project" value="TreeGrafter"/>
</dbReference>
<dbReference type="Proteomes" id="UP001239445">
    <property type="component" value="Unassembled WGS sequence"/>
</dbReference>
<dbReference type="GO" id="GO:0005811">
    <property type="term" value="C:lipid droplet"/>
    <property type="evidence" value="ECO:0007669"/>
    <property type="project" value="TreeGrafter"/>
</dbReference>
<dbReference type="InterPro" id="IPR051593">
    <property type="entry name" value="Ergosterol_Biosynth_ERG27"/>
</dbReference>
<evidence type="ECO:0000256" key="3">
    <source>
        <dbReference type="ARBA" id="ARBA00022955"/>
    </source>
</evidence>
<dbReference type="SUPFAM" id="SSF51735">
    <property type="entry name" value="NAD(P)-binding Rossmann-fold domains"/>
    <property type="match status" value="1"/>
</dbReference>
<comment type="caution">
    <text evidence="8">The sequence shown here is derived from an EMBL/GenBank/DDBJ whole genome shotgun (WGS) entry which is preliminary data.</text>
</comment>
<dbReference type="Gene3D" id="3.40.50.720">
    <property type="entry name" value="NAD(P)-binding Rossmann-like Domain"/>
    <property type="match status" value="1"/>
</dbReference>
<evidence type="ECO:0000256" key="2">
    <source>
        <dbReference type="ARBA" id="ARBA00022857"/>
    </source>
</evidence>
<organism evidence="8 9">
    <name type="scientific">Echria macrotheca</name>
    <dbReference type="NCBI Taxonomy" id="438768"/>
    <lineage>
        <taxon>Eukaryota</taxon>
        <taxon>Fungi</taxon>
        <taxon>Dikarya</taxon>
        <taxon>Ascomycota</taxon>
        <taxon>Pezizomycotina</taxon>
        <taxon>Sordariomycetes</taxon>
        <taxon>Sordariomycetidae</taxon>
        <taxon>Sordariales</taxon>
        <taxon>Schizotheciaceae</taxon>
        <taxon>Echria</taxon>
    </lineage>
</organism>
<keyword evidence="2" id="KW-0521">NADP</keyword>
<proteinExistence type="inferred from homology"/>
<keyword evidence="9" id="KW-1185">Reference proteome</keyword>
<keyword evidence="3" id="KW-0752">Steroid biosynthesis</keyword>
<comment type="similarity">
    <text evidence="6">Belongs to the short-chain dehydrogenases/reductases (SDR) family. ERG27 subfamily.</text>
</comment>
<keyword evidence="1" id="KW-0444">Lipid biosynthesis</keyword>
<evidence type="ECO:0000256" key="4">
    <source>
        <dbReference type="ARBA" id="ARBA00023002"/>
    </source>
</evidence>
<name>A0AAJ0F8W6_9PEZI</name>
<dbReference type="GO" id="GO:0005741">
    <property type="term" value="C:mitochondrial outer membrane"/>
    <property type="evidence" value="ECO:0007669"/>
    <property type="project" value="TreeGrafter"/>
</dbReference>
<keyword evidence="7" id="KW-0812">Transmembrane</keyword>
<gene>
    <name evidence="8" type="ORF">QBC47DRAFT_337667</name>
</gene>
<accession>A0AAJ0F8W6</accession>
<evidence type="ECO:0000256" key="1">
    <source>
        <dbReference type="ARBA" id="ARBA00022516"/>
    </source>
</evidence>
<feature type="transmembrane region" description="Helical" evidence="7">
    <location>
        <begin position="316"/>
        <end position="338"/>
    </location>
</feature>
<dbReference type="InterPro" id="IPR036291">
    <property type="entry name" value="NAD(P)-bd_dom_sf"/>
</dbReference>
<keyword evidence="7" id="KW-1133">Transmembrane helix</keyword>
<protein>
    <submittedName>
        <fullName evidence="8">3-keto-steroid reductase</fullName>
    </submittedName>
</protein>
<evidence type="ECO:0000256" key="7">
    <source>
        <dbReference type="SAM" id="Phobius"/>
    </source>
</evidence>
<keyword evidence="4" id="KW-0560">Oxidoreductase</keyword>
<evidence type="ECO:0000256" key="5">
    <source>
        <dbReference type="ARBA" id="ARBA00023098"/>
    </source>
</evidence>
<dbReference type="GO" id="GO:0000253">
    <property type="term" value="F:3-beta-hydroxysteroid 3-dehydrogenase (NADP+) activity"/>
    <property type="evidence" value="ECO:0007669"/>
    <property type="project" value="TreeGrafter"/>
</dbReference>
<keyword evidence="7" id="KW-0472">Membrane</keyword>
<dbReference type="GO" id="GO:0006696">
    <property type="term" value="P:ergosterol biosynthetic process"/>
    <property type="evidence" value="ECO:0007669"/>
    <property type="project" value="TreeGrafter"/>
</dbReference>